<dbReference type="Gene3D" id="2.60.120.430">
    <property type="entry name" value="Galactose-binding lectin"/>
    <property type="match status" value="2"/>
</dbReference>
<keyword evidence="9 14" id="KW-1133">Transmembrane helix</keyword>
<feature type="region of interest" description="Disordered" evidence="13">
    <location>
        <begin position="453"/>
        <end position="474"/>
    </location>
</feature>
<dbReference type="InterPro" id="IPR017441">
    <property type="entry name" value="Protein_kinase_ATP_BS"/>
</dbReference>
<evidence type="ECO:0000256" key="8">
    <source>
        <dbReference type="ARBA" id="ARBA00022840"/>
    </source>
</evidence>
<dbReference type="EMBL" id="NMUH01001589">
    <property type="protein sequence ID" value="MQL93699.1"/>
    <property type="molecule type" value="Genomic_DNA"/>
</dbReference>
<feature type="signal peptide" evidence="15">
    <location>
        <begin position="1"/>
        <end position="16"/>
    </location>
</feature>
<dbReference type="GO" id="GO:0009506">
    <property type="term" value="C:plasmodesma"/>
    <property type="evidence" value="ECO:0007669"/>
    <property type="project" value="TreeGrafter"/>
</dbReference>
<dbReference type="FunFam" id="1.10.510.10:FF:000252">
    <property type="entry name" value="Receptor-like protein kinase FERONIA"/>
    <property type="match status" value="1"/>
</dbReference>
<keyword evidence="4 14" id="KW-0812">Transmembrane</keyword>
<keyword evidence="11" id="KW-0325">Glycoprotein</keyword>
<keyword evidence="6 12" id="KW-0547">Nucleotide-binding</keyword>
<dbReference type="InterPro" id="IPR001245">
    <property type="entry name" value="Ser-Thr/Tyr_kinase_cat_dom"/>
</dbReference>
<name>A0A843VR18_COLES</name>
<evidence type="ECO:0000256" key="15">
    <source>
        <dbReference type="SAM" id="SignalP"/>
    </source>
</evidence>
<dbReference type="InterPro" id="IPR000719">
    <property type="entry name" value="Prot_kinase_dom"/>
</dbReference>
<feature type="region of interest" description="Disordered" evidence="13">
    <location>
        <begin position="912"/>
        <end position="932"/>
    </location>
</feature>
<evidence type="ECO:0000256" key="11">
    <source>
        <dbReference type="ARBA" id="ARBA00023180"/>
    </source>
</evidence>
<dbReference type="GO" id="GO:0004714">
    <property type="term" value="F:transmembrane receptor protein tyrosine kinase activity"/>
    <property type="evidence" value="ECO:0007669"/>
    <property type="project" value="InterPro"/>
</dbReference>
<evidence type="ECO:0000259" key="16">
    <source>
        <dbReference type="PROSITE" id="PS50011"/>
    </source>
</evidence>
<evidence type="ECO:0000256" key="4">
    <source>
        <dbReference type="ARBA" id="ARBA00022692"/>
    </source>
</evidence>
<dbReference type="Pfam" id="PF07714">
    <property type="entry name" value="PK_Tyr_Ser-Thr"/>
    <property type="match status" value="1"/>
</dbReference>
<dbReference type="AlphaFoldDB" id="A0A843VR18"/>
<evidence type="ECO:0000256" key="10">
    <source>
        <dbReference type="ARBA" id="ARBA00023136"/>
    </source>
</evidence>
<evidence type="ECO:0000256" key="14">
    <source>
        <dbReference type="SAM" id="Phobius"/>
    </source>
</evidence>
<comment type="subcellular location">
    <subcellularLocation>
        <location evidence="1">Membrane</location>
        <topology evidence="1">Single-pass type I membrane protein</topology>
    </subcellularLocation>
</comment>
<keyword evidence="5 15" id="KW-0732">Signal</keyword>
<organism evidence="17 18">
    <name type="scientific">Colocasia esculenta</name>
    <name type="common">Wild taro</name>
    <name type="synonym">Arum esculentum</name>
    <dbReference type="NCBI Taxonomy" id="4460"/>
    <lineage>
        <taxon>Eukaryota</taxon>
        <taxon>Viridiplantae</taxon>
        <taxon>Streptophyta</taxon>
        <taxon>Embryophyta</taxon>
        <taxon>Tracheophyta</taxon>
        <taxon>Spermatophyta</taxon>
        <taxon>Magnoliopsida</taxon>
        <taxon>Liliopsida</taxon>
        <taxon>Araceae</taxon>
        <taxon>Aroideae</taxon>
        <taxon>Colocasieae</taxon>
        <taxon>Colocasia</taxon>
    </lineage>
</organism>
<dbReference type="FunFam" id="2.60.120.430:FF:000005">
    <property type="entry name" value="Putative receptor-like protein kinase"/>
    <property type="match status" value="1"/>
</dbReference>
<dbReference type="GO" id="GO:0004674">
    <property type="term" value="F:protein serine/threonine kinase activity"/>
    <property type="evidence" value="ECO:0007669"/>
    <property type="project" value="UniProtKB-KW"/>
</dbReference>
<feature type="chain" id="PRO_5032652989" description="Protein kinase domain-containing protein" evidence="15">
    <location>
        <begin position="17"/>
        <end position="932"/>
    </location>
</feature>
<evidence type="ECO:0000256" key="2">
    <source>
        <dbReference type="ARBA" id="ARBA00022527"/>
    </source>
</evidence>
<dbReference type="InterPro" id="IPR011009">
    <property type="entry name" value="Kinase-like_dom_sf"/>
</dbReference>
<dbReference type="Pfam" id="PF12819">
    <property type="entry name" value="Malectin_like"/>
    <property type="match status" value="1"/>
</dbReference>
<dbReference type="InterPro" id="IPR045272">
    <property type="entry name" value="ANXUR1/2-like"/>
</dbReference>
<dbReference type="Gene3D" id="1.10.510.10">
    <property type="entry name" value="Transferase(Phosphotransferase) domain 1"/>
    <property type="match status" value="1"/>
</dbReference>
<dbReference type="SMART" id="SM00220">
    <property type="entry name" value="S_TKc"/>
    <property type="match status" value="1"/>
</dbReference>
<dbReference type="PROSITE" id="PS00108">
    <property type="entry name" value="PROTEIN_KINASE_ST"/>
    <property type="match status" value="1"/>
</dbReference>
<dbReference type="InterPro" id="IPR008271">
    <property type="entry name" value="Ser/Thr_kinase_AS"/>
</dbReference>
<proteinExistence type="predicted"/>
<dbReference type="Gene3D" id="3.30.200.20">
    <property type="entry name" value="Phosphorylase Kinase, domain 1"/>
    <property type="match status" value="1"/>
</dbReference>
<keyword evidence="2" id="KW-0723">Serine/threonine-protein kinase</keyword>
<evidence type="ECO:0000256" key="13">
    <source>
        <dbReference type="SAM" id="MobiDB-lite"/>
    </source>
</evidence>
<protein>
    <recommendedName>
        <fullName evidence="16">Protein kinase domain-containing protein</fullName>
    </recommendedName>
</protein>
<accession>A0A843VR18</accession>
<sequence>MDIMLGLLLFISALTALESAYTPADNYLIDCGASADTTIGSRTFAADKPAAPWSISSPQNSMLASTNSSALTSFDSALYRTARIFTGAASYSVPIRSPGRHWIRLYFFPFVFQGVDLTRANFSVTAQEFVLIGDSRGLNLSTPSFKEYSVNITSGSLTLSFLPSGNSTAFVNAIEVVSAPDGLFSTAQPVDPSVPPQSIPELALQTMHRINMGGPAVLATNDTLTRTWHPDEGFLVNKNLVQVVVVRPSQIQYVRGGPTQETAPASVYSTAAAMASANVNGRANFNVTWDFPVDAGFLYLIRFHFCDIVSTQPHQLVFNVYINSQVAAPDLDLNTLTFGTMAAPYVMDFVAAGVGATGSAKLRVSIGASSHALVPNATLNGLEILKLSNSQGSLGGQVSASDHIMHAGSKRKAGALLAYVLGALGAVAASACLLVLLGRWRLAKKRRARTQDPFFAKGGSSGNTGGSSGGATVGTASSGQKTNLIGFRFAFAVVQEATHNFDENRVIGFGGFGKVYRGALRDGTQVAVKRANPRSRQGLHEFLTEIELLSQLRHRHLVSLIGFCDERGEMILVYEYMKNGTLRSHLYGSDDLPNLSWKQRLEICIGAATALHYLHAGQAKAIIHRDVKSANILLDENLTAKVADFGISKTVADLDQSHVSTAVKGSFGYLDPEYFRRHQLTEKSDVYSFGVVLLEVLCARPVIDHTLPEEMVGLTEWALECQKRGQLWQVVDPRIAGSIRSDSLRKFGETAEKCLADYGVDRPSMSDVLWNLQYVLQLQEELVPAFLDVDSVNRIPELGSRFHSVRSTVGGAPVEESGSVAGAGGLSDVSLGRVFSSGTDLSGVAIVRMHSSTDVSDLSKTSVFLSGGDASGVSVGSVFSQLGRSQGSVGPSSSRSLIPSATLNGMEITKLSNSEGSVGGQVSVRDATPPSS</sequence>
<dbReference type="GO" id="GO:0005524">
    <property type="term" value="F:ATP binding"/>
    <property type="evidence" value="ECO:0007669"/>
    <property type="project" value="UniProtKB-UniRule"/>
</dbReference>
<dbReference type="PANTHER" id="PTHR27003:SF426">
    <property type="entry name" value="RECEPTOR-LIKE PROTEIN KINASE HERK 1"/>
    <property type="match status" value="1"/>
</dbReference>
<feature type="compositionally biased region" description="Gly residues" evidence="13">
    <location>
        <begin position="459"/>
        <end position="472"/>
    </location>
</feature>
<gene>
    <name evidence="17" type="ORF">Taro_026340</name>
</gene>
<dbReference type="GO" id="GO:0005886">
    <property type="term" value="C:plasma membrane"/>
    <property type="evidence" value="ECO:0007669"/>
    <property type="project" value="TreeGrafter"/>
</dbReference>
<evidence type="ECO:0000256" key="5">
    <source>
        <dbReference type="ARBA" id="ARBA00022729"/>
    </source>
</evidence>
<feature type="domain" description="Protein kinase" evidence="16">
    <location>
        <begin position="501"/>
        <end position="775"/>
    </location>
</feature>
<dbReference type="PROSITE" id="PS50011">
    <property type="entry name" value="PROTEIN_KINASE_DOM"/>
    <property type="match status" value="1"/>
</dbReference>
<dbReference type="SUPFAM" id="SSF56112">
    <property type="entry name" value="Protein kinase-like (PK-like)"/>
    <property type="match status" value="1"/>
</dbReference>
<feature type="binding site" evidence="12">
    <location>
        <position position="529"/>
    </location>
    <ligand>
        <name>ATP</name>
        <dbReference type="ChEBI" id="CHEBI:30616"/>
    </ligand>
</feature>
<comment type="caution">
    <text evidence="17">The sequence shown here is derived from an EMBL/GenBank/DDBJ whole genome shotgun (WGS) entry which is preliminary data.</text>
</comment>
<reference evidence="17" key="1">
    <citation type="submission" date="2017-07" db="EMBL/GenBank/DDBJ databases">
        <title>Taro Niue Genome Assembly and Annotation.</title>
        <authorList>
            <person name="Atibalentja N."/>
            <person name="Keating K."/>
            <person name="Fields C.J."/>
        </authorList>
    </citation>
    <scope>NUCLEOTIDE SEQUENCE</scope>
    <source>
        <strain evidence="17">Niue_2</strain>
        <tissue evidence="17">Leaf</tissue>
    </source>
</reference>
<dbReference type="PANTHER" id="PTHR27003">
    <property type="entry name" value="OS07G0166700 PROTEIN"/>
    <property type="match status" value="1"/>
</dbReference>
<evidence type="ECO:0000256" key="12">
    <source>
        <dbReference type="PROSITE-ProRule" id="PRU10141"/>
    </source>
</evidence>
<evidence type="ECO:0000256" key="3">
    <source>
        <dbReference type="ARBA" id="ARBA00022679"/>
    </source>
</evidence>
<keyword evidence="8 12" id="KW-0067">ATP-binding</keyword>
<evidence type="ECO:0000313" key="18">
    <source>
        <dbReference type="Proteomes" id="UP000652761"/>
    </source>
</evidence>
<dbReference type="InterPro" id="IPR024788">
    <property type="entry name" value="Malectin-like_Carb-bd_dom"/>
</dbReference>
<feature type="transmembrane region" description="Helical" evidence="14">
    <location>
        <begin position="416"/>
        <end position="437"/>
    </location>
</feature>
<dbReference type="FunFam" id="3.30.200.20:FF:000039">
    <property type="entry name" value="receptor-like protein kinase FERONIA"/>
    <property type="match status" value="1"/>
</dbReference>
<dbReference type="PROSITE" id="PS00107">
    <property type="entry name" value="PROTEIN_KINASE_ATP"/>
    <property type="match status" value="1"/>
</dbReference>
<evidence type="ECO:0000313" key="17">
    <source>
        <dbReference type="EMBL" id="MQL93699.1"/>
    </source>
</evidence>
<evidence type="ECO:0000256" key="1">
    <source>
        <dbReference type="ARBA" id="ARBA00004479"/>
    </source>
</evidence>
<evidence type="ECO:0000256" key="7">
    <source>
        <dbReference type="ARBA" id="ARBA00022777"/>
    </source>
</evidence>
<keyword evidence="7" id="KW-0418">Kinase</keyword>
<evidence type="ECO:0000256" key="6">
    <source>
        <dbReference type="ARBA" id="ARBA00022741"/>
    </source>
</evidence>
<dbReference type="CDD" id="cd14066">
    <property type="entry name" value="STKc_IRAK"/>
    <property type="match status" value="1"/>
</dbReference>
<dbReference type="OrthoDB" id="4062651at2759"/>
<keyword evidence="10 14" id="KW-0472">Membrane</keyword>
<keyword evidence="18" id="KW-1185">Reference proteome</keyword>
<dbReference type="FunFam" id="2.60.120.430:FF:000001">
    <property type="entry name" value="Receptor-like protein kinase FERONIA"/>
    <property type="match status" value="1"/>
</dbReference>
<evidence type="ECO:0000256" key="9">
    <source>
        <dbReference type="ARBA" id="ARBA00022989"/>
    </source>
</evidence>
<dbReference type="Proteomes" id="UP000652761">
    <property type="component" value="Unassembled WGS sequence"/>
</dbReference>
<keyword evidence="3" id="KW-0808">Transferase</keyword>